<dbReference type="PANTHER" id="PTHR12815:SF18">
    <property type="entry name" value="SORTING AND ASSEMBLY MACHINERY COMPONENT 50 HOMOLOG"/>
    <property type="match status" value="1"/>
</dbReference>
<dbReference type="AlphaFoldDB" id="A0A376B4C1"/>
<gene>
    <name evidence="7" type="ORF">SCODWIG_01299</name>
</gene>
<dbReference type="PANTHER" id="PTHR12815">
    <property type="entry name" value="SORTING AND ASSEMBLY MACHINERY SAMM50 PROTEIN FAMILY MEMBER"/>
    <property type="match status" value="1"/>
</dbReference>
<dbReference type="Pfam" id="PF01103">
    <property type="entry name" value="Omp85"/>
    <property type="match status" value="1"/>
</dbReference>
<comment type="similarity">
    <text evidence="2">Belongs to the SAM50/omp85 family.</text>
</comment>
<dbReference type="GO" id="GO:0045040">
    <property type="term" value="P:protein insertion into mitochondrial outer membrane"/>
    <property type="evidence" value="ECO:0007669"/>
    <property type="project" value="TreeGrafter"/>
</dbReference>
<evidence type="ECO:0000256" key="5">
    <source>
        <dbReference type="ARBA" id="ARBA00023136"/>
    </source>
</evidence>
<evidence type="ECO:0000256" key="2">
    <source>
        <dbReference type="ARBA" id="ARBA00010913"/>
    </source>
</evidence>
<proteinExistence type="inferred from homology"/>
<dbReference type="Proteomes" id="UP000262825">
    <property type="component" value="Unassembled WGS sequence"/>
</dbReference>
<comment type="subcellular location">
    <subcellularLocation>
        <location evidence="1">Mitochondrion outer membrane</location>
        <topology evidence="1">Multi-pass membrane protein</topology>
    </subcellularLocation>
</comment>
<evidence type="ECO:0000256" key="3">
    <source>
        <dbReference type="ARBA" id="ARBA00022452"/>
    </source>
</evidence>
<reference evidence="8" key="1">
    <citation type="submission" date="2018-06" db="EMBL/GenBank/DDBJ databases">
        <authorList>
            <person name="Guldener U."/>
        </authorList>
    </citation>
    <scope>NUCLEOTIDE SEQUENCE [LARGE SCALE GENOMIC DNA]</scope>
    <source>
        <strain evidence="8">UTAD17</strain>
    </source>
</reference>
<accession>A0A376B4C1</accession>
<dbReference type="VEuPathDB" id="FungiDB:SCODWIG_01299"/>
<evidence type="ECO:0000313" key="8">
    <source>
        <dbReference type="Proteomes" id="UP000262825"/>
    </source>
</evidence>
<dbReference type="Gene3D" id="2.40.160.50">
    <property type="entry name" value="membrane protein fhac: a member of the omp85/tpsb transporter family"/>
    <property type="match status" value="1"/>
</dbReference>
<feature type="domain" description="Bacterial surface antigen (D15)" evidence="6">
    <location>
        <begin position="157"/>
        <end position="468"/>
    </location>
</feature>
<keyword evidence="4" id="KW-0812">Transmembrane</keyword>
<dbReference type="InterPro" id="IPR000184">
    <property type="entry name" value="Bac_surfAg_D15"/>
</dbReference>
<dbReference type="EMBL" id="UFAJ01000157">
    <property type="protein sequence ID" value="SSD59538.1"/>
    <property type="molecule type" value="Genomic_DNA"/>
</dbReference>
<evidence type="ECO:0000256" key="1">
    <source>
        <dbReference type="ARBA" id="ARBA00004374"/>
    </source>
</evidence>
<evidence type="ECO:0000256" key="4">
    <source>
        <dbReference type="ARBA" id="ARBA00022692"/>
    </source>
</evidence>
<evidence type="ECO:0000259" key="6">
    <source>
        <dbReference type="Pfam" id="PF01103"/>
    </source>
</evidence>
<sequence>MNTDTDLGSNSGFQNDASTATNIVNDLIEENPNYPIIITQVKTNQIPFMPSILQDHLTATISNATTFSSFVQQSELLQRKLVSNGLIDSMQQSIDAVPMTRTIQPKIINSFIENNKNNVLALQPYYHFSPIKKFMAKTGSKIGNGEGDGYLEFQLRNYFGTGEKFILDCKRGTKTKSSILFQYMQPFKVWYTLNNSFYSNNRQTNGINYEFKGLKMELATAYLPGMIRSGTGLDDNKTLWNHALSFDTCSRITSNMVTRRSSSLLHQCGEDWKNSLCYTLVNDTRDNIVTPTMGSLFKVSTEWEFLQKWTKQQFEIVKAFKIGKGFSLIGTIKCGNIFKLDPDVVVPYYDKFQLGGGNDVRGFNVMGLGDKECSDACGGHAYLTYGISLIRPVVKDSSFKWHLFTNGGKLTSNGSGSLSNLFKEYSTACGVGIMFTHPAARFELNFTLPITMHSTDSCRKGFQYGIGMCFL</sequence>
<keyword evidence="8" id="KW-1185">Reference proteome</keyword>
<keyword evidence="5" id="KW-0472">Membrane</keyword>
<protein>
    <recommendedName>
        <fullName evidence="6">Bacterial surface antigen (D15) domain-containing protein</fullName>
    </recommendedName>
</protein>
<dbReference type="OrthoDB" id="1724197at2759"/>
<keyword evidence="3" id="KW-1134">Transmembrane beta strand</keyword>
<dbReference type="GO" id="GO:0005741">
    <property type="term" value="C:mitochondrial outer membrane"/>
    <property type="evidence" value="ECO:0007669"/>
    <property type="project" value="UniProtKB-SubCell"/>
</dbReference>
<organism evidence="7 8">
    <name type="scientific">Saccharomycodes ludwigii</name>
    <dbReference type="NCBI Taxonomy" id="36035"/>
    <lineage>
        <taxon>Eukaryota</taxon>
        <taxon>Fungi</taxon>
        <taxon>Dikarya</taxon>
        <taxon>Ascomycota</taxon>
        <taxon>Saccharomycotina</taxon>
        <taxon>Saccharomycetes</taxon>
        <taxon>Saccharomycodales</taxon>
        <taxon>Saccharomycodaceae</taxon>
        <taxon>Saccharomycodes</taxon>
    </lineage>
</organism>
<name>A0A376B4C1_9ASCO</name>
<dbReference type="InterPro" id="IPR039910">
    <property type="entry name" value="D15-like"/>
</dbReference>
<evidence type="ECO:0000313" key="7">
    <source>
        <dbReference type="EMBL" id="SSD59538.1"/>
    </source>
</evidence>